<name>A0A6N2KGB2_SALVM</name>
<sequence>MVIFFSTGTLQSYHYFNLTIGRQKTSLDCNSYVRMGWYWNWNFLLPGENARTNAILIPPFVKQLLPELVPDEVNLLSVQHWETKNKRTGLQVEAKFHRPCLGDAQCL</sequence>
<reference evidence="1" key="1">
    <citation type="submission" date="2019-03" db="EMBL/GenBank/DDBJ databases">
        <authorList>
            <person name="Mank J."/>
            <person name="Almeida P."/>
        </authorList>
    </citation>
    <scope>NUCLEOTIDE SEQUENCE</scope>
    <source>
        <strain evidence="1">78183</strain>
    </source>
</reference>
<evidence type="ECO:0000313" key="1">
    <source>
        <dbReference type="EMBL" id="VFU25281.1"/>
    </source>
</evidence>
<accession>A0A6N2KGB2</accession>
<dbReference type="AlphaFoldDB" id="A0A6N2KGB2"/>
<protein>
    <submittedName>
        <fullName evidence="1">Uncharacterized protein</fullName>
    </submittedName>
</protein>
<proteinExistence type="predicted"/>
<organism evidence="1">
    <name type="scientific">Salix viminalis</name>
    <name type="common">Common osier</name>
    <name type="synonym">Basket willow</name>
    <dbReference type="NCBI Taxonomy" id="40686"/>
    <lineage>
        <taxon>Eukaryota</taxon>
        <taxon>Viridiplantae</taxon>
        <taxon>Streptophyta</taxon>
        <taxon>Embryophyta</taxon>
        <taxon>Tracheophyta</taxon>
        <taxon>Spermatophyta</taxon>
        <taxon>Magnoliopsida</taxon>
        <taxon>eudicotyledons</taxon>
        <taxon>Gunneridae</taxon>
        <taxon>Pentapetalae</taxon>
        <taxon>rosids</taxon>
        <taxon>fabids</taxon>
        <taxon>Malpighiales</taxon>
        <taxon>Salicaceae</taxon>
        <taxon>Saliceae</taxon>
        <taxon>Salix</taxon>
    </lineage>
</organism>
<dbReference type="EMBL" id="CAADRP010000224">
    <property type="protein sequence ID" value="VFU25281.1"/>
    <property type="molecule type" value="Genomic_DNA"/>
</dbReference>
<gene>
    <name evidence="1" type="ORF">SVIM_LOCUS57032</name>
</gene>